<accession>C0K038</accession>
<name>C0K038_9BACT</name>
<sequence length="143" mass="16765">MASVHVNQYEFFYEIAGVAMKVHAKYRYGLLEAAYEAALKYLLEQSGHKVERQVLVPIYWDDVQLDQSYCLDLLIDGNIIVELKAIAHIDSPHRRQLWNYMNLTHIPYGMLINFSPDGLYSEWYVRNNETGRIDKIKFDESSM</sequence>
<dbReference type="NCBIfam" id="TIGR04256">
    <property type="entry name" value="GxxExxY"/>
    <property type="match status" value="1"/>
</dbReference>
<protein>
    <recommendedName>
        <fullName evidence="2">GxxExxY protein</fullName>
    </recommendedName>
</protein>
<organism evidence="1">
    <name type="scientific">uncultured bacterium 34R1</name>
    <dbReference type="NCBI Taxonomy" id="581113"/>
    <lineage>
        <taxon>Bacteria</taxon>
        <taxon>environmental samples</taxon>
    </lineage>
</organism>
<dbReference type="Pfam" id="PF13366">
    <property type="entry name" value="PDDEXK_3"/>
    <property type="match status" value="1"/>
</dbReference>
<dbReference type="EMBL" id="FJ529692">
    <property type="protein sequence ID" value="ACM91068.1"/>
    <property type="molecule type" value="Genomic_DNA"/>
</dbReference>
<evidence type="ECO:0008006" key="2">
    <source>
        <dbReference type="Google" id="ProtNLM"/>
    </source>
</evidence>
<dbReference type="AlphaFoldDB" id="C0K038"/>
<reference evidence="1" key="1">
    <citation type="submission" date="2008-11" db="EMBL/GenBank/DDBJ databases">
        <title>Isolation and characterization of a fructose-1,6-bisphosphatase in Bacteroides sp. from a rumen metagenomic library.</title>
        <authorList>
            <person name="Wang J."/>
            <person name="Liu K."/>
            <person name="Zhao S."/>
            <person name="Bu D."/>
            <person name="Li D."/>
            <person name="Yu P."/>
            <person name="Wei H."/>
            <person name="Zhou L."/>
        </authorList>
    </citation>
    <scope>NUCLEOTIDE SEQUENCE</scope>
</reference>
<proteinExistence type="predicted"/>
<evidence type="ECO:0000313" key="1">
    <source>
        <dbReference type="EMBL" id="ACM91068.1"/>
    </source>
</evidence>
<dbReference type="InterPro" id="IPR026350">
    <property type="entry name" value="GxxExxY"/>
</dbReference>